<name>A0A5N7CLB7_PETAA</name>
<protein>
    <submittedName>
        <fullName evidence="1">Uncharacterized protein</fullName>
    </submittedName>
</protein>
<evidence type="ECO:0000313" key="1">
    <source>
        <dbReference type="EMBL" id="KAE8395030.1"/>
    </source>
</evidence>
<accession>A0A5N7CLB7</accession>
<dbReference type="AlphaFoldDB" id="A0A5N7CLB7"/>
<dbReference type="Proteomes" id="UP000326877">
    <property type="component" value="Unassembled WGS sequence"/>
</dbReference>
<sequence>MSYILAVECLSKSDRTLLVRRECLLLIRHLLTLRLSLQGLRGSCCMCITHLASVDLQRTWLQLLYQQLFYGIVTANQRV</sequence>
<proteinExistence type="predicted"/>
<gene>
    <name evidence="1" type="ORF">BDV23DRAFT_146042</name>
</gene>
<dbReference type="EMBL" id="ML735220">
    <property type="protein sequence ID" value="KAE8395030.1"/>
    <property type="molecule type" value="Genomic_DNA"/>
</dbReference>
<organism evidence="1">
    <name type="scientific">Petromyces alliaceus</name>
    <name type="common">Aspergillus alliaceus</name>
    <dbReference type="NCBI Taxonomy" id="209559"/>
    <lineage>
        <taxon>Eukaryota</taxon>
        <taxon>Fungi</taxon>
        <taxon>Dikarya</taxon>
        <taxon>Ascomycota</taxon>
        <taxon>Pezizomycotina</taxon>
        <taxon>Eurotiomycetes</taxon>
        <taxon>Eurotiomycetidae</taxon>
        <taxon>Eurotiales</taxon>
        <taxon>Aspergillaceae</taxon>
        <taxon>Aspergillus</taxon>
        <taxon>Aspergillus subgen. Circumdati</taxon>
    </lineage>
</organism>
<reference evidence="1" key="1">
    <citation type="submission" date="2019-04" db="EMBL/GenBank/DDBJ databases">
        <title>Friends and foes A comparative genomics studyof 23 Aspergillus species from section Flavi.</title>
        <authorList>
            <consortium name="DOE Joint Genome Institute"/>
            <person name="Kjaerbolling I."/>
            <person name="Vesth T."/>
            <person name="Frisvad J.C."/>
            <person name="Nybo J.L."/>
            <person name="Theobald S."/>
            <person name="Kildgaard S."/>
            <person name="Isbrandt T."/>
            <person name="Kuo A."/>
            <person name="Sato A."/>
            <person name="Lyhne E.K."/>
            <person name="Kogle M.E."/>
            <person name="Wiebenga A."/>
            <person name="Kun R.S."/>
            <person name="Lubbers R.J."/>
            <person name="Makela M.R."/>
            <person name="Barry K."/>
            <person name="Chovatia M."/>
            <person name="Clum A."/>
            <person name="Daum C."/>
            <person name="Haridas S."/>
            <person name="He G."/>
            <person name="LaButti K."/>
            <person name="Lipzen A."/>
            <person name="Mondo S."/>
            <person name="Riley R."/>
            <person name="Salamov A."/>
            <person name="Simmons B.A."/>
            <person name="Magnuson J.K."/>
            <person name="Henrissat B."/>
            <person name="Mortensen U.H."/>
            <person name="Larsen T.O."/>
            <person name="Devries R.P."/>
            <person name="Grigoriev I.V."/>
            <person name="Machida M."/>
            <person name="Baker S.E."/>
            <person name="Andersen M.R."/>
        </authorList>
    </citation>
    <scope>NUCLEOTIDE SEQUENCE [LARGE SCALE GENOMIC DNA]</scope>
    <source>
        <strain evidence="1">IBT 14317</strain>
    </source>
</reference>